<dbReference type="AlphaFoldDB" id="A0A6B2LI46"/>
<protein>
    <recommendedName>
        <fullName evidence="1">UBC core domain-containing protein</fullName>
    </recommendedName>
</protein>
<dbReference type="SUPFAM" id="SSF54495">
    <property type="entry name" value="UBC-like"/>
    <property type="match status" value="1"/>
</dbReference>
<dbReference type="CDD" id="cd23802">
    <property type="entry name" value="UBCc_UBE2Q"/>
    <property type="match status" value="1"/>
</dbReference>
<feature type="domain" description="UBC core" evidence="1">
    <location>
        <begin position="17"/>
        <end position="186"/>
    </location>
</feature>
<sequence length="198" mass="22377">MQRQRSNNMFLDIGSKGATMRLFDDLKHIRKSKPKELGFSCEPVNVNGKMNLYEWEVRLFDFEGPLANDMKDYQRSSGKNYVTLIMKFSADYPFKPPFIRVVEPRFKFRTGHVTLGGAICMELLTVSGWTANNDITSILIQVRAEIGSKDGGARLAPPGDQSTYTAYNEQEAWSAFYRAASTHGWKTEGLGANMFPKV</sequence>
<dbReference type="SMART" id="SM00212">
    <property type="entry name" value="UBCc"/>
    <property type="match status" value="1"/>
</dbReference>
<dbReference type="PANTHER" id="PTHR24067">
    <property type="entry name" value="UBIQUITIN-CONJUGATING ENZYME E2"/>
    <property type="match status" value="1"/>
</dbReference>
<dbReference type="InterPro" id="IPR016135">
    <property type="entry name" value="UBQ-conjugating_enzyme/RWD"/>
</dbReference>
<dbReference type="EMBL" id="GIBP01007777">
    <property type="protein sequence ID" value="NDV36746.1"/>
    <property type="molecule type" value="Transcribed_RNA"/>
</dbReference>
<dbReference type="InterPro" id="IPR050113">
    <property type="entry name" value="Ub_conjugating_enzyme"/>
</dbReference>
<dbReference type="Pfam" id="PF00179">
    <property type="entry name" value="UQ_con"/>
    <property type="match status" value="1"/>
</dbReference>
<dbReference type="PROSITE" id="PS50127">
    <property type="entry name" value="UBC_2"/>
    <property type="match status" value="1"/>
</dbReference>
<reference evidence="2" key="1">
    <citation type="journal article" date="2020" name="J. Eukaryot. Microbiol.">
        <title>De novo Sequencing, Assembly and Annotation of the Transcriptome for the Free-Living Testate Amoeba Arcella intermedia.</title>
        <authorList>
            <person name="Ribeiro G.M."/>
            <person name="Porfirio-Sousa A.L."/>
            <person name="Maurer-Alcala X.X."/>
            <person name="Katz L.A."/>
            <person name="Lahr D.J.G."/>
        </authorList>
    </citation>
    <scope>NUCLEOTIDE SEQUENCE</scope>
</reference>
<evidence type="ECO:0000313" key="2">
    <source>
        <dbReference type="EMBL" id="NDV36746.1"/>
    </source>
</evidence>
<name>A0A6B2LI46_9EUKA</name>
<evidence type="ECO:0000259" key="1">
    <source>
        <dbReference type="PROSITE" id="PS50127"/>
    </source>
</evidence>
<accession>A0A6B2LI46</accession>
<dbReference type="InterPro" id="IPR000608">
    <property type="entry name" value="UBC"/>
</dbReference>
<proteinExistence type="predicted"/>
<dbReference type="Gene3D" id="3.10.110.10">
    <property type="entry name" value="Ubiquitin Conjugating Enzyme"/>
    <property type="match status" value="1"/>
</dbReference>
<organism evidence="2">
    <name type="scientific">Arcella intermedia</name>
    <dbReference type="NCBI Taxonomy" id="1963864"/>
    <lineage>
        <taxon>Eukaryota</taxon>
        <taxon>Amoebozoa</taxon>
        <taxon>Tubulinea</taxon>
        <taxon>Elardia</taxon>
        <taxon>Arcellinida</taxon>
        <taxon>Sphaerothecina</taxon>
        <taxon>Arcellidae</taxon>
        <taxon>Arcella</taxon>
    </lineage>
</organism>